<evidence type="ECO:0000313" key="4">
    <source>
        <dbReference type="EMBL" id="ODR95894.1"/>
    </source>
</evidence>
<evidence type="ECO:0000259" key="3">
    <source>
        <dbReference type="Pfam" id="PF13649"/>
    </source>
</evidence>
<keyword evidence="2" id="KW-0808">Transferase</keyword>
<dbReference type="Gene3D" id="3.40.50.150">
    <property type="entry name" value="Vaccinia Virus protein VP39"/>
    <property type="match status" value="1"/>
</dbReference>
<dbReference type="GO" id="GO:0008168">
    <property type="term" value="F:methyltransferase activity"/>
    <property type="evidence" value="ECO:0007669"/>
    <property type="project" value="UniProtKB-KW"/>
</dbReference>
<dbReference type="GO" id="GO:0032259">
    <property type="term" value="P:methylation"/>
    <property type="evidence" value="ECO:0007669"/>
    <property type="project" value="UniProtKB-KW"/>
</dbReference>
<comment type="caution">
    <text evidence="4">The sequence shown here is derived from an EMBL/GenBank/DDBJ whole genome shotgun (WGS) entry which is preliminary data.</text>
</comment>
<dbReference type="SUPFAM" id="SSF53335">
    <property type="entry name" value="S-adenosyl-L-methionine-dependent methyltransferases"/>
    <property type="match status" value="1"/>
</dbReference>
<dbReference type="STRING" id="1774970.AUC70_03285"/>
<sequence length="187" mass="21384">MRTLAPDHNTNALDLGCGNGLLTKALSEHVGHVTALDYSLCLIQTARSAFGGNNIDYLQADLREMEALDLPEVKFEVAWSIEVVQNLDPRALTALLSWLRDTTTLSFRFLASGIPDIERIRTFYDTDERWALHLRNSREGREQMGRWWSVEELHECAERAGLKARIVCLPSSFYTSHYRIDALFERK</sequence>
<gene>
    <name evidence="4" type="ORF">AUC70_03285</name>
</gene>
<evidence type="ECO:0000256" key="2">
    <source>
        <dbReference type="ARBA" id="ARBA00022679"/>
    </source>
</evidence>
<feature type="domain" description="Methyltransferase" evidence="3">
    <location>
        <begin position="13"/>
        <end position="98"/>
    </location>
</feature>
<dbReference type="PANTHER" id="PTHR43861:SF1">
    <property type="entry name" value="TRANS-ACONITATE 2-METHYLTRANSFERASE"/>
    <property type="match status" value="1"/>
</dbReference>
<keyword evidence="5" id="KW-1185">Reference proteome</keyword>
<name>A0A1E3VQT8_9HYPH</name>
<protein>
    <recommendedName>
        <fullName evidence="3">Methyltransferase domain-containing protein</fullName>
    </recommendedName>
</protein>
<dbReference type="InterPro" id="IPR041698">
    <property type="entry name" value="Methyltransf_25"/>
</dbReference>
<dbReference type="CDD" id="cd02440">
    <property type="entry name" value="AdoMet_MTases"/>
    <property type="match status" value="1"/>
</dbReference>
<proteinExistence type="predicted"/>
<evidence type="ECO:0000256" key="1">
    <source>
        <dbReference type="ARBA" id="ARBA00022603"/>
    </source>
</evidence>
<accession>A0A1E3VQT8</accession>
<dbReference type="InterPro" id="IPR029063">
    <property type="entry name" value="SAM-dependent_MTases_sf"/>
</dbReference>
<evidence type="ECO:0000313" key="5">
    <source>
        <dbReference type="Proteomes" id="UP000094172"/>
    </source>
</evidence>
<organism evidence="4 5">
    <name type="scientific">Methyloceanibacter stevinii</name>
    <dbReference type="NCBI Taxonomy" id="1774970"/>
    <lineage>
        <taxon>Bacteria</taxon>
        <taxon>Pseudomonadati</taxon>
        <taxon>Pseudomonadota</taxon>
        <taxon>Alphaproteobacteria</taxon>
        <taxon>Hyphomicrobiales</taxon>
        <taxon>Hyphomicrobiaceae</taxon>
        <taxon>Methyloceanibacter</taxon>
    </lineage>
</organism>
<dbReference type="PANTHER" id="PTHR43861">
    <property type="entry name" value="TRANS-ACONITATE 2-METHYLTRANSFERASE-RELATED"/>
    <property type="match status" value="1"/>
</dbReference>
<dbReference type="Proteomes" id="UP000094172">
    <property type="component" value="Unassembled WGS sequence"/>
</dbReference>
<keyword evidence="1" id="KW-0489">Methyltransferase</keyword>
<dbReference type="EMBL" id="LPWE01000010">
    <property type="protein sequence ID" value="ODR95894.1"/>
    <property type="molecule type" value="Genomic_DNA"/>
</dbReference>
<reference evidence="4 5" key="1">
    <citation type="journal article" date="2016" name="Environ. Microbiol.">
        <title>New Methyloceanibacter diversity from North Sea sediments includes methanotroph containing solely the soluble methane monooxygenase.</title>
        <authorList>
            <person name="Vekeman B."/>
            <person name="Kerckhof F.M."/>
            <person name="Cremers G."/>
            <person name="de Vos P."/>
            <person name="Vandamme P."/>
            <person name="Boon N."/>
            <person name="Op den Camp H.J."/>
            <person name="Heylen K."/>
        </authorList>
    </citation>
    <scope>NUCLEOTIDE SEQUENCE [LARGE SCALE GENOMIC DNA]</scope>
    <source>
        <strain evidence="4 5">R-67176</strain>
    </source>
</reference>
<dbReference type="Pfam" id="PF13649">
    <property type="entry name" value="Methyltransf_25"/>
    <property type="match status" value="1"/>
</dbReference>
<dbReference type="AlphaFoldDB" id="A0A1E3VQT8"/>